<evidence type="ECO:0000256" key="5">
    <source>
        <dbReference type="ARBA" id="ARBA00022691"/>
    </source>
</evidence>
<organism evidence="9 10">
    <name type="scientific">Leucobacter exalbidus</name>
    <dbReference type="NCBI Taxonomy" id="662960"/>
    <lineage>
        <taxon>Bacteria</taxon>
        <taxon>Bacillati</taxon>
        <taxon>Actinomycetota</taxon>
        <taxon>Actinomycetes</taxon>
        <taxon>Micrococcales</taxon>
        <taxon>Microbacteriaceae</taxon>
        <taxon>Leucobacter</taxon>
    </lineage>
</organism>
<dbReference type="GO" id="GO:0043527">
    <property type="term" value="C:tRNA methyltransferase complex"/>
    <property type="evidence" value="ECO:0007669"/>
    <property type="project" value="TreeGrafter"/>
</dbReference>
<feature type="region of interest" description="Disordered" evidence="8">
    <location>
        <begin position="1"/>
        <end position="20"/>
    </location>
</feature>
<feature type="binding site" evidence="7">
    <location>
        <position position="191"/>
    </location>
    <ligand>
        <name>substrate</name>
    </ligand>
</feature>
<keyword evidence="3 7" id="KW-0489">Methyltransferase</keyword>
<comment type="function">
    <text evidence="2 7">Catalyzes the formation of N(7)-methylguanine at position 46 (m7G46) in tRNA.</text>
</comment>
<accession>A0A940PQD8</accession>
<name>A0A940PQD8_9MICO</name>
<dbReference type="NCBIfam" id="TIGR00091">
    <property type="entry name" value="tRNA (guanosine(46)-N7)-methyltransferase TrmB"/>
    <property type="match status" value="1"/>
</dbReference>
<feature type="binding site" evidence="7">
    <location>
        <position position="105"/>
    </location>
    <ligand>
        <name>S-adenosyl-L-methionine</name>
        <dbReference type="ChEBI" id="CHEBI:59789"/>
    </ligand>
</feature>
<dbReference type="EMBL" id="JAFIDA010000001">
    <property type="protein sequence ID" value="MBP1325684.1"/>
    <property type="molecule type" value="Genomic_DNA"/>
</dbReference>
<feature type="binding site" evidence="7">
    <location>
        <position position="80"/>
    </location>
    <ligand>
        <name>S-adenosyl-L-methionine</name>
        <dbReference type="ChEBI" id="CHEBI:59789"/>
    </ligand>
</feature>
<dbReference type="InterPro" id="IPR029063">
    <property type="entry name" value="SAM-dependent_MTases_sf"/>
</dbReference>
<evidence type="ECO:0000256" key="2">
    <source>
        <dbReference type="ARBA" id="ARBA00003015"/>
    </source>
</evidence>
<evidence type="ECO:0000256" key="8">
    <source>
        <dbReference type="SAM" id="MobiDB-lite"/>
    </source>
</evidence>
<comment type="catalytic activity">
    <reaction evidence="1 7">
        <text>guanosine(46) in tRNA + S-adenosyl-L-methionine = N(7)-methylguanosine(46) in tRNA + S-adenosyl-L-homocysteine</text>
        <dbReference type="Rhea" id="RHEA:42708"/>
        <dbReference type="Rhea" id="RHEA-COMP:10188"/>
        <dbReference type="Rhea" id="RHEA-COMP:10189"/>
        <dbReference type="ChEBI" id="CHEBI:57856"/>
        <dbReference type="ChEBI" id="CHEBI:59789"/>
        <dbReference type="ChEBI" id="CHEBI:74269"/>
        <dbReference type="ChEBI" id="CHEBI:74480"/>
        <dbReference type="EC" id="2.1.1.33"/>
    </reaction>
</comment>
<reference evidence="9" key="1">
    <citation type="submission" date="2021-02" db="EMBL/GenBank/DDBJ databases">
        <title>Sequencing the genomes of 1000 actinobacteria strains.</title>
        <authorList>
            <person name="Klenk H.-P."/>
        </authorList>
    </citation>
    <scope>NUCLEOTIDE SEQUENCE</scope>
    <source>
        <strain evidence="9">DSM 22850</strain>
    </source>
</reference>
<dbReference type="HAMAP" id="MF_01057">
    <property type="entry name" value="tRNA_methyltr_TrmB"/>
    <property type="match status" value="1"/>
</dbReference>
<evidence type="ECO:0000313" key="10">
    <source>
        <dbReference type="Proteomes" id="UP000675163"/>
    </source>
</evidence>
<evidence type="ECO:0000256" key="4">
    <source>
        <dbReference type="ARBA" id="ARBA00022679"/>
    </source>
</evidence>
<dbReference type="Pfam" id="PF02390">
    <property type="entry name" value="Methyltransf_4"/>
    <property type="match status" value="1"/>
</dbReference>
<dbReference type="SUPFAM" id="SSF53335">
    <property type="entry name" value="S-adenosyl-L-methionine-dependent methyltransferases"/>
    <property type="match status" value="1"/>
</dbReference>
<comment type="similarity">
    <text evidence="7">Belongs to the class I-like SAM-binding methyltransferase superfamily. TrmB family.</text>
</comment>
<feature type="binding site" evidence="7">
    <location>
        <begin position="227"/>
        <end position="230"/>
    </location>
    <ligand>
        <name>substrate</name>
    </ligand>
</feature>
<feature type="binding site" evidence="7">
    <location>
        <position position="159"/>
    </location>
    <ligand>
        <name>substrate</name>
    </ligand>
</feature>
<dbReference type="InterPro" id="IPR003358">
    <property type="entry name" value="tRNA_(Gua-N-7)_MeTrfase_Trmb"/>
</dbReference>
<sequence>MTEEQPQTRRQYDPTTFRDKPVSFVRRGGRMTSSQERAWDDDHGRYVLDIKNGPAAASLAEGETGDPVELFGRDAPLTVEIGSGQGHAILHACESHPERNFLAVEVFRGGLARTVLGAVEAGVENLRLAEVNAPELLERYLPAGSVEEIWVFFPDPWAKVKHHKRRLISPEFARIAHRALAPGGTLRLATDWEEYALHMRDVLDEAPEFTRAFDGDWAERYEGRVLTAFEQKGTQKGRDIRDLTYSRV</sequence>
<dbReference type="Proteomes" id="UP000675163">
    <property type="component" value="Unassembled WGS sequence"/>
</dbReference>
<evidence type="ECO:0000256" key="6">
    <source>
        <dbReference type="ARBA" id="ARBA00022694"/>
    </source>
</evidence>
<comment type="pathway">
    <text evidence="7">tRNA modification; N(7)-methylguanine-tRNA biosynthesis.</text>
</comment>
<keyword evidence="4 7" id="KW-0808">Transferase</keyword>
<proteinExistence type="inferred from homology"/>
<gene>
    <name evidence="7" type="primary">trmB</name>
    <name evidence="9" type="ORF">JOF28_000916</name>
</gene>
<dbReference type="Gene3D" id="3.40.50.150">
    <property type="entry name" value="Vaccinia Virus protein VP39"/>
    <property type="match status" value="1"/>
</dbReference>
<evidence type="ECO:0000256" key="1">
    <source>
        <dbReference type="ARBA" id="ARBA00000142"/>
    </source>
</evidence>
<dbReference type="InterPro" id="IPR055361">
    <property type="entry name" value="tRNA_methyltr_TrmB_bact"/>
</dbReference>
<comment type="caution">
    <text evidence="9">The sequence shown here is derived from an EMBL/GenBank/DDBJ whole genome shotgun (WGS) entry which is preliminary data.</text>
</comment>
<protein>
    <recommendedName>
        <fullName evidence="7">tRNA (guanine-N(7)-)-methyltransferase</fullName>
        <ecNumber evidence="7">2.1.1.33</ecNumber>
    </recommendedName>
    <alternativeName>
        <fullName evidence="7">tRNA (guanine(46)-N(7))-methyltransferase</fullName>
    </alternativeName>
    <alternativeName>
        <fullName evidence="7">tRNA(m7G46)-methyltransferase</fullName>
    </alternativeName>
</protein>
<feature type="binding site" evidence="7">
    <location>
        <position position="132"/>
    </location>
    <ligand>
        <name>S-adenosyl-L-methionine</name>
        <dbReference type="ChEBI" id="CHEBI:59789"/>
    </ligand>
</feature>
<evidence type="ECO:0000256" key="7">
    <source>
        <dbReference type="HAMAP-Rule" id="MF_01057"/>
    </source>
</evidence>
<feature type="binding site" evidence="7">
    <location>
        <position position="155"/>
    </location>
    <ligand>
        <name>S-adenosyl-L-methionine</name>
        <dbReference type="ChEBI" id="CHEBI:59789"/>
    </ligand>
</feature>
<dbReference type="GO" id="GO:0008176">
    <property type="term" value="F:tRNA (guanine(46)-N7)-methyltransferase activity"/>
    <property type="evidence" value="ECO:0007669"/>
    <property type="project" value="UniProtKB-UniRule"/>
</dbReference>
<keyword evidence="5 7" id="KW-0949">S-adenosyl-L-methionine</keyword>
<dbReference type="PROSITE" id="PS51625">
    <property type="entry name" value="SAM_MT_TRMB"/>
    <property type="match status" value="1"/>
</dbReference>
<dbReference type="AlphaFoldDB" id="A0A940PQD8"/>
<evidence type="ECO:0000256" key="3">
    <source>
        <dbReference type="ARBA" id="ARBA00022603"/>
    </source>
</evidence>
<dbReference type="PANTHER" id="PTHR23417:SF14">
    <property type="entry name" value="PENTACOTRIPEPTIDE-REPEAT REGION OF PRORP DOMAIN-CONTAINING PROTEIN"/>
    <property type="match status" value="1"/>
</dbReference>
<dbReference type="PANTHER" id="PTHR23417">
    <property type="entry name" value="3-DEOXY-D-MANNO-OCTULOSONIC-ACID TRANSFERASE/TRNA GUANINE-N 7 - -METHYLTRANSFERASE"/>
    <property type="match status" value="1"/>
</dbReference>
<comment type="caution">
    <text evidence="7">Lacks conserved residue(s) required for the propagation of feature annotation.</text>
</comment>
<dbReference type="EC" id="2.1.1.33" evidence="7"/>
<evidence type="ECO:0000313" key="9">
    <source>
        <dbReference type="EMBL" id="MBP1325684.1"/>
    </source>
</evidence>
<keyword evidence="6 7" id="KW-0819">tRNA processing</keyword>
<keyword evidence="10" id="KW-1185">Reference proteome</keyword>